<accession>A0ABQ1G2L3</accession>
<dbReference type="SUPFAM" id="SSF51182">
    <property type="entry name" value="RmlC-like cupins"/>
    <property type="match status" value="1"/>
</dbReference>
<evidence type="ECO:0000313" key="3">
    <source>
        <dbReference type="Proteomes" id="UP000609323"/>
    </source>
</evidence>
<name>A0ABQ1G2L3_9BACL</name>
<dbReference type="InterPro" id="IPR025979">
    <property type="entry name" value="ChrR-like_cupin_dom"/>
</dbReference>
<dbReference type="RefSeq" id="WP_217349730.1">
    <property type="nucleotide sequence ID" value="NZ_BMHF01000006.1"/>
</dbReference>
<dbReference type="Gene3D" id="2.60.120.10">
    <property type="entry name" value="Jelly Rolls"/>
    <property type="match status" value="1"/>
</dbReference>
<sequence length="127" mass="14518">MMENLHNEIKLIAKDIHNMEWDELVKENTDIRMYEKKLLNDPDTGMLINYCYYPQGFITPWHIHDKMSHGMYVLEGTLYTSQGSFGPGSFVWFPEGIVAEHGAAAEGGATVLFITNAPFNITYLDQE</sequence>
<protein>
    <recommendedName>
        <fullName evidence="1">ChrR-like cupin domain-containing protein</fullName>
    </recommendedName>
</protein>
<dbReference type="Proteomes" id="UP000609323">
    <property type="component" value="Unassembled WGS sequence"/>
</dbReference>
<dbReference type="InterPro" id="IPR011051">
    <property type="entry name" value="RmlC_Cupin_sf"/>
</dbReference>
<keyword evidence="3" id="KW-1185">Reference proteome</keyword>
<dbReference type="Pfam" id="PF12973">
    <property type="entry name" value="Cupin_7"/>
    <property type="match status" value="1"/>
</dbReference>
<gene>
    <name evidence="2" type="ORF">GCM10010917_20090</name>
</gene>
<reference evidence="3" key="1">
    <citation type="journal article" date="2019" name="Int. J. Syst. Evol. Microbiol.">
        <title>The Global Catalogue of Microorganisms (GCM) 10K type strain sequencing project: providing services to taxonomists for standard genome sequencing and annotation.</title>
        <authorList>
            <consortium name="The Broad Institute Genomics Platform"/>
            <consortium name="The Broad Institute Genome Sequencing Center for Infectious Disease"/>
            <person name="Wu L."/>
            <person name="Ma J."/>
        </authorList>
    </citation>
    <scope>NUCLEOTIDE SEQUENCE [LARGE SCALE GENOMIC DNA]</scope>
    <source>
        <strain evidence="3">CGMCC 1.15044</strain>
    </source>
</reference>
<dbReference type="EMBL" id="BMHF01000006">
    <property type="protein sequence ID" value="GGA34841.1"/>
    <property type="molecule type" value="Genomic_DNA"/>
</dbReference>
<comment type="caution">
    <text evidence="2">The sequence shown here is derived from an EMBL/GenBank/DDBJ whole genome shotgun (WGS) entry which is preliminary data.</text>
</comment>
<feature type="domain" description="ChrR-like cupin" evidence="1">
    <location>
        <begin position="13"/>
        <end position="112"/>
    </location>
</feature>
<evidence type="ECO:0000259" key="1">
    <source>
        <dbReference type="Pfam" id="PF12973"/>
    </source>
</evidence>
<organism evidence="2 3">
    <name type="scientific">Paenibacillus physcomitrellae</name>
    <dbReference type="NCBI Taxonomy" id="1619311"/>
    <lineage>
        <taxon>Bacteria</taxon>
        <taxon>Bacillati</taxon>
        <taxon>Bacillota</taxon>
        <taxon>Bacilli</taxon>
        <taxon>Bacillales</taxon>
        <taxon>Paenibacillaceae</taxon>
        <taxon>Paenibacillus</taxon>
    </lineage>
</organism>
<evidence type="ECO:0000313" key="2">
    <source>
        <dbReference type="EMBL" id="GGA34841.1"/>
    </source>
</evidence>
<proteinExistence type="predicted"/>
<dbReference type="InterPro" id="IPR014710">
    <property type="entry name" value="RmlC-like_jellyroll"/>
</dbReference>